<proteinExistence type="predicted"/>
<dbReference type="SUPFAM" id="SSF48652">
    <property type="entry name" value="Tetraspanin"/>
    <property type="match status" value="1"/>
</dbReference>
<evidence type="ECO:0000256" key="3">
    <source>
        <dbReference type="ARBA" id="ARBA00022989"/>
    </source>
</evidence>
<name>A0AAE1Z599_SCHME</name>
<organism evidence="6 7">
    <name type="scientific">Schistosoma mekongi</name>
    <name type="common">Parasitic worm</name>
    <dbReference type="NCBI Taxonomy" id="38744"/>
    <lineage>
        <taxon>Eukaryota</taxon>
        <taxon>Metazoa</taxon>
        <taxon>Spiralia</taxon>
        <taxon>Lophotrochozoa</taxon>
        <taxon>Platyhelminthes</taxon>
        <taxon>Trematoda</taxon>
        <taxon>Digenea</taxon>
        <taxon>Strigeidida</taxon>
        <taxon>Schistosomatoidea</taxon>
        <taxon>Schistosomatidae</taxon>
        <taxon>Schistosoma</taxon>
    </lineage>
</organism>
<evidence type="ECO:0000313" key="6">
    <source>
        <dbReference type="EMBL" id="KAK4467413.1"/>
    </source>
</evidence>
<feature type="transmembrane region" description="Helical" evidence="5">
    <location>
        <begin position="191"/>
        <end position="209"/>
    </location>
</feature>
<dbReference type="AlphaFoldDB" id="A0AAE1Z599"/>
<sequence>MNLSFPQSNWTRFLILCNCVFIVFGSVLIVYGIKPQNVLKQFHEILDGAKPLCFLIACISGGVVVLNAVIGIFGLWKYDRKITYLHLFIMTIVTLMEIGLATRSASSEDPFFKSTNNSLYQALYSYYGKPVSRAQIDRLQSKYDCCGVVSYKDYDDAMLLKPSSSCYVNRRPREKGCIQVIKELIEPWISLLMYLCFIFGSVQVIYLILSVLSFRKLDDEKCISA</sequence>
<feature type="transmembrane region" description="Helical" evidence="5">
    <location>
        <begin position="82"/>
        <end position="101"/>
    </location>
</feature>
<reference evidence="6" key="2">
    <citation type="journal article" date="2023" name="Infect Dis Poverty">
        <title>Chromosome-scale genome of the human blood fluke Schistosoma mekongi and its implications for public health.</title>
        <authorList>
            <person name="Zhou M."/>
            <person name="Xu L."/>
            <person name="Xu D."/>
            <person name="Chen W."/>
            <person name="Khan J."/>
            <person name="Hu Y."/>
            <person name="Huang H."/>
            <person name="Wei H."/>
            <person name="Zhang Y."/>
            <person name="Chusongsang P."/>
            <person name="Tanasarnprasert K."/>
            <person name="Hu X."/>
            <person name="Limpanont Y."/>
            <person name="Lv Z."/>
        </authorList>
    </citation>
    <scope>NUCLEOTIDE SEQUENCE</scope>
    <source>
        <strain evidence="6">LV_2022a</strain>
    </source>
</reference>
<evidence type="ECO:0000313" key="7">
    <source>
        <dbReference type="Proteomes" id="UP001292079"/>
    </source>
</evidence>
<dbReference type="Proteomes" id="UP001292079">
    <property type="component" value="Unassembled WGS sequence"/>
</dbReference>
<gene>
    <name evidence="6" type="ORF">MN116_009092</name>
</gene>
<keyword evidence="4 5" id="KW-0472">Membrane</keyword>
<feature type="transmembrane region" description="Helical" evidence="5">
    <location>
        <begin position="12"/>
        <end position="31"/>
    </location>
</feature>
<dbReference type="InterPro" id="IPR018499">
    <property type="entry name" value="Tetraspanin/Peripherin"/>
</dbReference>
<comment type="caution">
    <text evidence="6">The sequence shown here is derived from an EMBL/GenBank/DDBJ whole genome shotgun (WGS) entry which is preliminary data.</text>
</comment>
<dbReference type="CDD" id="cd03127">
    <property type="entry name" value="tetraspanin_LEL"/>
    <property type="match status" value="1"/>
</dbReference>
<evidence type="ECO:0000256" key="1">
    <source>
        <dbReference type="ARBA" id="ARBA00004141"/>
    </source>
</evidence>
<dbReference type="EMBL" id="JALJAT010000098">
    <property type="protein sequence ID" value="KAK4467413.1"/>
    <property type="molecule type" value="Genomic_DNA"/>
</dbReference>
<feature type="transmembrane region" description="Helical" evidence="5">
    <location>
        <begin position="52"/>
        <end position="76"/>
    </location>
</feature>
<evidence type="ECO:0000256" key="5">
    <source>
        <dbReference type="SAM" id="Phobius"/>
    </source>
</evidence>
<keyword evidence="3 5" id="KW-1133">Transmembrane helix</keyword>
<dbReference type="GO" id="GO:0016020">
    <property type="term" value="C:membrane"/>
    <property type="evidence" value="ECO:0007669"/>
    <property type="project" value="UniProtKB-SubCell"/>
</dbReference>
<reference evidence="6" key="1">
    <citation type="submission" date="2022-04" db="EMBL/GenBank/DDBJ databases">
        <authorList>
            <person name="Xu L."/>
            <person name="Lv Z."/>
        </authorList>
    </citation>
    <scope>NUCLEOTIDE SEQUENCE</scope>
    <source>
        <strain evidence="6">LV_2022a</strain>
    </source>
</reference>
<keyword evidence="7" id="KW-1185">Reference proteome</keyword>
<dbReference type="Gene3D" id="1.10.1450.10">
    <property type="entry name" value="Tetraspanin"/>
    <property type="match status" value="1"/>
</dbReference>
<evidence type="ECO:0000256" key="4">
    <source>
        <dbReference type="ARBA" id="ARBA00023136"/>
    </source>
</evidence>
<dbReference type="InterPro" id="IPR008952">
    <property type="entry name" value="Tetraspanin_EC2_sf"/>
</dbReference>
<keyword evidence="2 5" id="KW-0812">Transmembrane</keyword>
<evidence type="ECO:0008006" key="8">
    <source>
        <dbReference type="Google" id="ProtNLM"/>
    </source>
</evidence>
<protein>
    <recommendedName>
        <fullName evidence="8">Tetraspanin</fullName>
    </recommendedName>
</protein>
<comment type="subcellular location">
    <subcellularLocation>
        <location evidence="1">Membrane</location>
        <topology evidence="1">Multi-pass membrane protein</topology>
    </subcellularLocation>
</comment>
<accession>A0AAE1Z599</accession>
<dbReference type="Pfam" id="PF00335">
    <property type="entry name" value="Tetraspanin"/>
    <property type="match status" value="1"/>
</dbReference>
<evidence type="ECO:0000256" key="2">
    <source>
        <dbReference type="ARBA" id="ARBA00022692"/>
    </source>
</evidence>